<keyword evidence="2" id="KW-1185">Reference proteome</keyword>
<evidence type="ECO:0000313" key="1">
    <source>
        <dbReference type="EMBL" id="ROO90749.1"/>
    </source>
</evidence>
<evidence type="ECO:0000313" key="2">
    <source>
        <dbReference type="Proteomes" id="UP000272400"/>
    </source>
</evidence>
<protein>
    <submittedName>
        <fullName evidence="1">Uncharacterized protein</fullName>
    </submittedName>
</protein>
<gene>
    <name evidence="1" type="ORF">EDD29_8487</name>
</gene>
<dbReference type="Proteomes" id="UP000272400">
    <property type="component" value="Unassembled WGS sequence"/>
</dbReference>
<name>A0A3N1DB67_9ACTN</name>
<dbReference type="RefSeq" id="WP_123669664.1">
    <property type="nucleotide sequence ID" value="NZ_RJKE01000001.1"/>
</dbReference>
<dbReference type="EMBL" id="RJKE01000001">
    <property type="protein sequence ID" value="ROO90749.1"/>
    <property type="molecule type" value="Genomic_DNA"/>
</dbReference>
<sequence>MRSPHGERLARLSQAIDELSAHGLAGLPPDLLAERVEHIFTLVEGIDPESARRRTRRAVIEN</sequence>
<dbReference type="AlphaFoldDB" id="A0A3N1DB67"/>
<proteinExistence type="predicted"/>
<reference evidence="1 2" key="1">
    <citation type="submission" date="2018-11" db="EMBL/GenBank/DDBJ databases">
        <title>Sequencing the genomes of 1000 actinobacteria strains.</title>
        <authorList>
            <person name="Klenk H.-P."/>
        </authorList>
    </citation>
    <scope>NUCLEOTIDE SEQUENCE [LARGE SCALE GENOMIC DNA]</scope>
    <source>
        <strain evidence="1 2">DSM 44254</strain>
    </source>
</reference>
<dbReference type="OrthoDB" id="3481655at2"/>
<accession>A0A3N1DB67</accession>
<comment type="caution">
    <text evidence="1">The sequence shown here is derived from an EMBL/GenBank/DDBJ whole genome shotgun (WGS) entry which is preliminary data.</text>
</comment>
<organism evidence="1 2">
    <name type="scientific">Actinocorallia herbida</name>
    <dbReference type="NCBI Taxonomy" id="58109"/>
    <lineage>
        <taxon>Bacteria</taxon>
        <taxon>Bacillati</taxon>
        <taxon>Actinomycetota</taxon>
        <taxon>Actinomycetes</taxon>
        <taxon>Streptosporangiales</taxon>
        <taxon>Thermomonosporaceae</taxon>
        <taxon>Actinocorallia</taxon>
    </lineage>
</organism>